<dbReference type="InterPro" id="IPR014944">
    <property type="entry name" value="Toxin_SymE-like"/>
</dbReference>
<reference evidence="3" key="1">
    <citation type="journal article" date="2019" name="Int. J. Syst. Evol. Microbiol.">
        <title>The Global Catalogue of Microorganisms (GCM) 10K type strain sequencing project: providing services to taxonomists for standard genome sequencing and annotation.</title>
        <authorList>
            <consortium name="The Broad Institute Genomics Platform"/>
            <consortium name="The Broad Institute Genome Sequencing Center for Infectious Disease"/>
            <person name="Wu L."/>
            <person name="Ma J."/>
        </authorList>
    </citation>
    <scope>NUCLEOTIDE SEQUENCE [LARGE SCALE GENOMIC DNA]</scope>
    <source>
        <strain evidence="3">JCM 17927</strain>
    </source>
</reference>
<dbReference type="Pfam" id="PF08845">
    <property type="entry name" value="SymE_toxin"/>
    <property type="match status" value="1"/>
</dbReference>
<dbReference type="Proteomes" id="UP001501175">
    <property type="component" value="Unassembled WGS sequence"/>
</dbReference>
<proteinExistence type="predicted"/>
<dbReference type="RefSeq" id="WP_345245911.1">
    <property type="nucleotide sequence ID" value="NZ_BAABHD010000066.1"/>
</dbReference>
<sequence>MKTRTRKIGYQARQNWRQRQTQFSPSLQLAGNWFQQAGFEIGQAVSIEVQAGQIIIRPAA</sequence>
<accession>A0ABP8N8W8</accession>
<organism evidence="2 3">
    <name type="scientific">Nibrella saemangeumensis</name>
    <dbReference type="NCBI Taxonomy" id="1084526"/>
    <lineage>
        <taxon>Bacteria</taxon>
        <taxon>Pseudomonadati</taxon>
        <taxon>Bacteroidota</taxon>
        <taxon>Cytophagia</taxon>
        <taxon>Cytophagales</taxon>
        <taxon>Spirosomataceae</taxon>
        <taxon>Nibrella</taxon>
    </lineage>
</organism>
<protein>
    <recommendedName>
        <fullName evidence="1">Toxin SymE-like domain-containing protein</fullName>
    </recommendedName>
</protein>
<comment type="caution">
    <text evidence="2">The sequence shown here is derived from an EMBL/GenBank/DDBJ whole genome shotgun (WGS) entry which is preliminary data.</text>
</comment>
<keyword evidence="3" id="KW-1185">Reference proteome</keyword>
<dbReference type="EMBL" id="BAABHD010000066">
    <property type="protein sequence ID" value="GAA4461867.1"/>
    <property type="molecule type" value="Genomic_DNA"/>
</dbReference>
<feature type="domain" description="Toxin SymE-like" evidence="1">
    <location>
        <begin position="4"/>
        <end position="58"/>
    </location>
</feature>
<name>A0ABP8N8W8_9BACT</name>
<evidence type="ECO:0000259" key="1">
    <source>
        <dbReference type="Pfam" id="PF08845"/>
    </source>
</evidence>
<evidence type="ECO:0000313" key="3">
    <source>
        <dbReference type="Proteomes" id="UP001501175"/>
    </source>
</evidence>
<evidence type="ECO:0000313" key="2">
    <source>
        <dbReference type="EMBL" id="GAA4461867.1"/>
    </source>
</evidence>
<gene>
    <name evidence="2" type="ORF">GCM10023189_37860</name>
</gene>